<keyword evidence="2" id="KW-0472">Membrane</keyword>
<evidence type="ECO:0000313" key="8">
    <source>
        <dbReference type="Proteomes" id="UP000299011"/>
    </source>
</evidence>
<name>I3R835_HALMT</name>
<dbReference type="Proteomes" id="UP000006469">
    <property type="component" value="Chromosome"/>
</dbReference>
<dbReference type="STRING" id="523841.HFX_2717"/>
<dbReference type="EMBL" id="CP001868">
    <property type="protein sequence ID" value="AFK20395.1"/>
    <property type="molecule type" value="Genomic_DNA"/>
</dbReference>
<dbReference type="AlphaFoldDB" id="I3R835"/>
<dbReference type="Pfam" id="PF19139">
    <property type="entry name" value="DUF5822"/>
    <property type="match status" value="1"/>
</dbReference>
<reference evidence="4 7" key="3">
    <citation type="submission" date="2014-04" db="EMBL/GenBank/DDBJ databases">
        <title>Transcriptional profiles of Haloferax mediterranei on the basis of nitrogen availability.</title>
        <authorList>
            <person name="Bautista V."/>
        </authorList>
    </citation>
    <scope>NUCLEOTIDE SEQUENCE [LARGE SCALE GENOMIC DNA]</scope>
    <source>
        <strain evidence="4">ATCC 33500</strain>
        <strain evidence="7">ATCC 33500 / DSM 1411 / JCM 8866 / NBRC 14739 / NCIMB 2177 / R-4</strain>
    </source>
</reference>
<dbReference type="Proteomes" id="UP000299011">
    <property type="component" value="Chromosome"/>
</dbReference>
<protein>
    <submittedName>
        <fullName evidence="3 4">Peptidoglycan-binding protein</fullName>
    </submittedName>
</protein>
<accession>I3R835</accession>
<organism evidence="3 6">
    <name type="scientific">Haloferax mediterranei (strain ATCC 33500 / DSM 1411 / JCM 8866 / NBRC 14739 / NCIMB 2177 / R-4)</name>
    <name type="common">Halobacterium mediterranei</name>
    <dbReference type="NCBI Taxonomy" id="523841"/>
    <lineage>
        <taxon>Archaea</taxon>
        <taxon>Methanobacteriati</taxon>
        <taxon>Methanobacteriota</taxon>
        <taxon>Stenosarchaea group</taxon>
        <taxon>Halobacteria</taxon>
        <taxon>Halobacteriales</taxon>
        <taxon>Haloferacaceae</taxon>
        <taxon>Haloferax</taxon>
    </lineage>
</organism>
<reference evidence="3" key="4">
    <citation type="submission" date="2014-05" db="EMBL/GenBank/DDBJ databases">
        <authorList>
            <person name="Wang L."/>
            <person name="Yang H."/>
            <person name="Xiang H."/>
        </authorList>
    </citation>
    <scope>NUCLEOTIDE SEQUENCE</scope>
    <source>
        <strain>CGMCC 1.2087</strain>
    </source>
</reference>
<feature type="transmembrane region" description="Helical" evidence="2">
    <location>
        <begin position="51"/>
        <end position="71"/>
    </location>
</feature>
<feature type="region of interest" description="Disordered" evidence="1">
    <location>
        <begin position="74"/>
        <end position="93"/>
    </location>
</feature>
<reference evidence="3" key="1">
    <citation type="journal article" date="2012" name="Appl. Environ. Microbiol.">
        <title>Identification of the haloarchaeal phasin (PhaP) that functions in polyhydroxyalkanoate accumulation and granule formation in Haloferax mediterranei.</title>
        <authorList>
            <person name="Cai S."/>
            <person name="Cai L."/>
            <person name="Liu H."/>
            <person name="Liu X."/>
            <person name="Han J."/>
            <person name="Zhou J."/>
            <person name="Xiang H."/>
        </authorList>
    </citation>
    <scope>NUCLEOTIDE SEQUENCE</scope>
    <source>
        <strain evidence="3">CGMCC 1.2087</strain>
    </source>
</reference>
<dbReference type="eggNOG" id="arCOG06240">
    <property type="taxonomic scope" value="Archaea"/>
</dbReference>
<evidence type="ECO:0000256" key="1">
    <source>
        <dbReference type="SAM" id="MobiDB-lite"/>
    </source>
</evidence>
<reference evidence="3 6" key="2">
    <citation type="journal article" date="2012" name="J. Bacteriol.">
        <title>Complete genome sequence of the metabolically versatile halophilic archaeon Haloferax mediterranei, a poly(3-hydroxybutyrate-co-3-hydroxyvalerate) producer.</title>
        <authorList>
            <person name="Han J."/>
            <person name="Zhang F."/>
            <person name="Hou J."/>
            <person name="Liu X."/>
            <person name="Li M."/>
            <person name="Liu H."/>
            <person name="Cai L."/>
            <person name="Zhang B."/>
            <person name="Chen Y."/>
            <person name="Zhou J."/>
            <person name="Hu S."/>
            <person name="Xiang H."/>
        </authorList>
    </citation>
    <scope>NUCLEOTIDE SEQUENCE [LARGE SCALE GENOMIC DNA]</scope>
    <source>
        <strain evidence="6">ATCC 33500 / DSM 1411 / JCM 8866 / NBRC 14739 / NCIMB 2177 / R-4</strain>
        <strain evidence="3">CGMCC 1.2087</strain>
    </source>
</reference>
<evidence type="ECO:0000313" key="7">
    <source>
        <dbReference type="Proteomes" id="UP000027075"/>
    </source>
</evidence>
<dbReference type="EMBL" id="CP007551">
    <property type="protein sequence ID" value="AHZ23758.1"/>
    <property type="molecule type" value="Genomic_DNA"/>
</dbReference>
<evidence type="ECO:0000256" key="2">
    <source>
        <dbReference type="SAM" id="Phobius"/>
    </source>
</evidence>
<proteinExistence type="predicted"/>
<dbReference type="InterPro" id="IPR043860">
    <property type="entry name" value="DUF5822"/>
</dbReference>
<evidence type="ECO:0000313" key="5">
    <source>
        <dbReference type="EMBL" id="QCQ76175.1"/>
    </source>
</evidence>
<evidence type="ECO:0000313" key="3">
    <source>
        <dbReference type="EMBL" id="AFK20395.1"/>
    </source>
</evidence>
<keyword evidence="2" id="KW-0812">Transmembrane</keyword>
<feature type="transmembrane region" description="Helical" evidence="2">
    <location>
        <begin position="16"/>
        <end position="39"/>
    </location>
</feature>
<sequence>MQLVERTNPEGVDYGWVMQMTFVTTILVGSPIVALLSLNAGLQTWGARAEFAIRVGAVIWFVTSIALFIYAKRTDAGDGGSDPETKAETSTED</sequence>
<dbReference type="GeneID" id="40157391"/>
<evidence type="ECO:0000313" key="6">
    <source>
        <dbReference type="Proteomes" id="UP000006469"/>
    </source>
</evidence>
<dbReference type="RefSeq" id="WP_014732551.1">
    <property type="nucleotide sequence ID" value="NC_017941.2"/>
</dbReference>
<dbReference type="KEGG" id="hme:HFX_2717"/>
<dbReference type="EMBL" id="CP039139">
    <property type="protein sequence ID" value="QCQ76175.1"/>
    <property type="molecule type" value="Genomic_DNA"/>
</dbReference>
<dbReference type="OrthoDB" id="280951at2157"/>
<feature type="compositionally biased region" description="Basic and acidic residues" evidence="1">
    <location>
        <begin position="83"/>
        <end position="93"/>
    </location>
</feature>
<keyword evidence="2" id="KW-1133">Transmembrane helix</keyword>
<dbReference type="Proteomes" id="UP000027075">
    <property type="component" value="Chromosome"/>
</dbReference>
<reference evidence="5 8" key="5">
    <citation type="submission" date="2019-04" db="EMBL/GenBank/DDBJ databases">
        <title>Methylomes of two halophilic Archaea, Haloarcula marismortui and Haloferax mediterranei.</title>
        <authorList>
            <person name="DasSarma S."/>
            <person name="DasSarma P."/>
            <person name="DasSarma S."/>
            <person name="Fomenkov A."/>
            <person name="Vincze T."/>
            <person name="Anton B.P."/>
            <person name="Roberts R.J."/>
        </authorList>
    </citation>
    <scope>NUCLEOTIDE SEQUENCE [LARGE SCALE GENOMIC DNA]</scope>
    <source>
        <strain evidence="5">ATCC 33500</strain>
        <strain evidence="8">ATCC 33500 / DSM 1411 / JCM 8866 / NBRC 14739 / NCIMB 2177 / R-4</strain>
    </source>
</reference>
<dbReference type="HOGENOM" id="CLU_132453_1_0_2"/>
<evidence type="ECO:0000313" key="4">
    <source>
        <dbReference type="EMBL" id="AHZ23758.1"/>
    </source>
</evidence>
<gene>
    <name evidence="3" type="ordered locus">HFX_2717</name>
    <name evidence="4" type="ORF">BM92_14395</name>
    <name evidence="5" type="ORF">E6P09_13200</name>
</gene>